<dbReference type="AlphaFoldDB" id="A0A9D4E971"/>
<sequence>MITEYQQSKRSFLGEFPSCAVKSIPKEKQFVSGEAHDTNTKTGSVELSAEVKTEAVLSLLRGLEKWFDEVHQLCRTSATEILVFMANDLDRKFHLGINNAHPVAYALKGSSMTNEVFKLMIEHVIKMCEDRGLIVIATSSDGQWHKYGVRGQKDAPLTVYQLQKDMWKEQKSKPKSVLLKEVRNRYKVSGLEDIRIEKQETGSLVVLGHARDSPLRVYSSTAHKLQSKLDTFGQDEGRCTSDIVGTGPGNDLLTLFESLENEHDVAEEVREDVQAISSMIANAYGQNAAIDMQLGDFMTLMFTETYTDNANYSNIDMPDEHIAVNNDCSESMVDTVNNMSLAVSVHDINNSRPQGNCFTENDTEAGTVMSLAFATLSEDTYIEDIYLTEGNSLTHNEMDTCISVPENEVTDNCNGDDNLQGVFNVNPSQNESVGGECTQLLKVLRDVDSKRKAFWEATSAEDLLTILNDNVKIFKTLQKKEIMICFDTLNKLKNASVTHFVSLNKTKLTDALSNVFHNVDGNSIADDDQKK</sequence>
<accession>A0A9D4E971</accession>
<comment type="caution">
    <text evidence="1">The sequence shown here is derived from an EMBL/GenBank/DDBJ whole genome shotgun (WGS) entry which is preliminary data.</text>
</comment>
<name>A0A9D4E971_DREPO</name>
<reference evidence="1" key="1">
    <citation type="journal article" date="2019" name="bioRxiv">
        <title>The Genome of the Zebra Mussel, Dreissena polymorpha: A Resource for Invasive Species Research.</title>
        <authorList>
            <person name="McCartney M.A."/>
            <person name="Auch B."/>
            <person name="Kono T."/>
            <person name="Mallez S."/>
            <person name="Zhang Y."/>
            <person name="Obille A."/>
            <person name="Becker A."/>
            <person name="Abrahante J.E."/>
            <person name="Garbe J."/>
            <person name="Badalamenti J.P."/>
            <person name="Herman A."/>
            <person name="Mangelson H."/>
            <person name="Liachko I."/>
            <person name="Sullivan S."/>
            <person name="Sone E.D."/>
            <person name="Koren S."/>
            <person name="Silverstein K.A.T."/>
            <person name="Beckman K.B."/>
            <person name="Gohl D.M."/>
        </authorList>
    </citation>
    <scope>NUCLEOTIDE SEQUENCE</scope>
    <source>
        <strain evidence="1">Duluth1</strain>
        <tissue evidence="1">Whole animal</tissue>
    </source>
</reference>
<keyword evidence="2" id="KW-1185">Reference proteome</keyword>
<evidence type="ECO:0000313" key="2">
    <source>
        <dbReference type="Proteomes" id="UP000828390"/>
    </source>
</evidence>
<proteinExistence type="predicted"/>
<dbReference type="Proteomes" id="UP000828390">
    <property type="component" value="Unassembled WGS sequence"/>
</dbReference>
<evidence type="ECO:0000313" key="1">
    <source>
        <dbReference type="EMBL" id="KAH3776259.1"/>
    </source>
</evidence>
<protein>
    <submittedName>
        <fullName evidence="1">Uncharacterized protein</fullName>
    </submittedName>
</protein>
<dbReference type="EMBL" id="JAIWYP010000009">
    <property type="protein sequence ID" value="KAH3776259.1"/>
    <property type="molecule type" value="Genomic_DNA"/>
</dbReference>
<organism evidence="1 2">
    <name type="scientific">Dreissena polymorpha</name>
    <name type="common">Zebra mussel</name>
    <name type="synonym">Mytilus polymorpha</name>
    <dbReference type="NCBI Taxonomy" id="45954"/>
    <lineage>
        <taxon>Eukaryota</taxon>
        <taxon>Metazoa</taxon>
        <taxon>Spiralia</taxon>
        <taxon>Lophotrochozoa</taxon>
        <taxon>Mollusca</taxon>
        <taxon>Bivalvia</taxon>
        <taxon>Autobranchia</taxon>
        <taxon>Heteroconchia</taxon>
        <taxon>Euheterodonta</taxon>
        <taxon>Imparidentia</taxon>
        <taxon>Neoheterodontei</taxon>
        <taxon>Myida</taxon>
        <taxon>Dreissenoidea</taxon>
        <taxon>Dreissenidae</taxon>
        <taxon>Dreissena</taxon>
    </lineage>
</organism>
<gene>
    <name evidence="1" type="ORF">DPMN_177679</name>
</gene>
<reference evidence="1" key="2">
    <citation type="submission" date="2020-11" db="EMBL/GenBank/DDBJ databases">
        <authorList>
            <person name="McCartney M.A."/>
            <person name="Auch B."/>
            <person name="Kono T."/>
            <person name="Mallez S."/>
            <person name="Becker A."/>
            <person name="Gohl D.M."/>
            <person name="Silverstein K.A.T."/>
            <person name="Koren S."/>
            <person name="Bechman K.B."/>
            <person name="Herman A."/>
            <person name="Abrahante J.E."/>
            <person name="Garbe J."/>
        </authorList>
    </citation>
    <scope>NUCLEOTIDE SEQUENCE</scope>
    <source>
        <strain evidence="1">Duluth1</strain>
        <tissue evidence="1">Whole animal</tissue>
    </source>
</reference>